<dbReference type="InterPro" id="IPR000326">
    <property type="entry name" value="PAP2/HPO"/>
</dbReference>
<dbReference type="EMBL" id="CP019893">
    <property type="protein sequence ID" value="ARS89465.1"/>
    <property type="molecule type" value="Genomic_DNA"/>
</dbReference>
<gene>
    <name evidence="3" type="ORF">B1756_06705</name>
</gene>
<feature type="transmembrane region" description="Helical" evidence="1">
    <location>
        <begin position="31"/>
        <end position="51"/>
    </location>
</feature>
<dbReference type="PANTHER" id="PTHR14969:SF13">
    <property type="entry name" value="AT30094P"/>
    <property type="match status" value="1"/>
</dbReference>
<dbReference type="SUPFAM" id="SSF48317">
    <property type="entry name" value="Acid phosphatase/Vanadium-dependent haloperoxidase"/>
    <property type="match status" value="1"/>
</dbReference>
<feature type="transmembrane region" description="Helical" evidence="1">
    <location>
        <begin position="236"/>
        <end position="254"/>
    </location>
</feature>
<feature type="transmembrane region" description="Helical" evidence="1">
    <location>
        <begin position="201"/>
        <end position="224"/>
    </location>
</feature>
<dbReference type="AlphaFoldDB" id="A0A2Z2HTK8"/>
<evidence type="ECO:0000313" key="3">
    <source>
        <dbReference type="EMBL" id="ARS89465.1"/>
    </source>
</evidence>
<evidence type="ECO:0000259" key="2">
    <source>
        <dbReference type="SMART" id="SM00014"/>
    </source>
</evidence>
<keyword evidence="1" id="KW-0812">Transmembrane</keyword>
<feature type="transmembrane region" description="Helical" evidence="1">
    <location>
        <begin position="98"/>
        <end position="115"/>
    </location>
</feature>
<dbReference type="PANTHER" id="PTHR14969">
    <property type="entry name" value="SPHINGOSINE-1-PHOSPHATE PHOSPHOHYDROLASE"/>
    <property type="match status" value="1"/>
</dbReference>
<evidence type="ECO:0000313" key="4">
    <source>
        <dbReference type="Proteomes" id="UP000250088"/>
    </source>
</evidence>
<keyword evidence="1" id="KW-1133">Transmembrane helix</keyword>
<feature type="transmembrane region" description="Helical" evidence="1">
    <location>
        <begin position="145"/>
        <end position="163"/>
    </location>
</feature>
<dbReference type="Pfam" id="PF01569">
    <property type="entry name" value="PAP2"/>
    <property type="match status" value="1"/>
</dbReference>
<proteinExistence type="predicted"/>
<dbReference type="Proteomes" id="UP000250088">
    <property type="component" value="Chromosome"/>
</dbReference>
<protein>
    <recommendedName>
        <fullName evidence="2">Phosphatidic acid phosphatase type 2/haloperoxidase domain-containing protein</fullName>
    </recommendedName>
</protein>
<feature type="transmembrane region" description="Helical" evidence="1">
    <location>
        <begin position="58"/>
        <end position="78"/>
    </location>
</feature>
<name>A0A2Z2HTK8_9EURY</name>
<feature type="transmembrane region" description="Helical" evidence="1">
    <location>
        <begin position="175"/>
        <end position="195"/>
    </location>
</feature>
<feature type="transmembrane region" description="Helical" evidence="1">
    <location>
        <begin position="122"/>
        <end position="139"/>
    </location>
</feature>
<dbReference type="KEGG" id="naj:B1756_06705"/>
<reference evidence="4" key="1">
    <citation type="submission" date="2017-02" db="EMBL/GenBank/DDBJ databases">
        <title>Natronthermophilus aegyptiacus gen. nov.,sp. nov., an aerobic, extremely halophilic alkalithermophilic archaeon isolated from the athalassohaline Wadi An Natrun, Egypt.</title>
        <authorList>
            <person name="Zhao B."/>
        </authorList>
    </citation>
    <scope>NUCLEOTIDE SEQUENCE [LARGE SCALE GENOMIC DNA]</scope>
    <source>
        <strain evidence="4">JW/NM-HA 15</strain>
    </source>
</reference>
<keyword evidence="1" id="KW-0472">Membrane</keyword>
<dbReference type="Gene3D" id="1.20.144.10">
    <property type="entry name" value="Phosphatidic acid phosphatase type 2/haloperoxidase"/>
    <property type="match status" value="1"/>
</dbReference>
<organism evidence="3 4">
    <name type="scientific">Natrarchaeobaculum aegyptiacum</name>
    <dbReference type="NCBI Taxonomy" id="745377"/>
    <lineage>
        <taxon>Archaea</taxon>
        <taxon>Methanobacteriati</taxon>
        <taxon>Methanobacteriota</taxon>
        <taxon>Stenosarchaea group</taxon>
        <taxon>Halobacteria</taxon>
        <taxon>Halobacteriales</taxon>
        <taxon>Natrialbaceae</taxon>
        <taxon>Natrarchaeobaculum</taxon>
    </lineage>
</organism>
<feature type="transmembrane region" description="Helical" evidence="1">
    <location>
        <begin position="260"/>
        <end position="278"/>
    </location>
</feature>
<evidence type="ECO:0000256" key="1">
    <source>
        <dbReference type="SAM" id="Phobius"/>
    </source>
</evidence>
<sequence>MWYVGWMDRSVGEIEFAQRLVPDVLYPAVEAITRLGDVSVLVAVTVVVTVVLERDRALAFFGIVIGGFAILGGLKAALALGRPPGEVHLIETATTGFPSGHALGAAVVYGGLALALERGRRLAVAVVAPLVVAIALSRIVLGVHYLVDVVVGLGVGVAYLAAVDRIRRSGPERTLWLATALGLGGVFVGIVFGPTPRTACLGPLCLDQDTIVPAAAGIGALLTVRAGSNPVADHHLRWLVLVPVAVVGGGVVVVTDSVLLSSAIVAGIGGAGVTVLAGRGGALWES</sequence>
<accession>A0A2Z2HTK8</accession>
<feature type="domain" description="Phosphatidic acid phosphatase type 2/haloperoxidase" evidence="2">
    <location>
        <begin position="60"/>
        <end position="164"/>
    </location>
</feature>
<dbReference type="SMART" id="SM00014">
    <property type="entry name" value="acidPPc"/>
    <property type="match status" value="1"/>
</dbReference>
<dbReference type="InterPro" id="IPR036938">
    <property type="entry name" value="PAP2/HPO_sf"/>
</dbReference>
<keyword evidence="4" id="KW-1185">Reference proteome</keyword>